<proteinExistence type="predicted"/>
<protein>
    <submittedName>
        <fullName evidence="1">Uncharacterized protein</fullName>
    </submittedName>
</protein>
<gene>
    <name evidence="1" type="ORF">PRVXT_000464</name>
</gene>
<dbReference type="RefSeq" id="WP_350344090.1">
    <property type="nucleotide sequence ID" value="NZ_CP158367.1"/>
</dbReference>
<accession>A0AAU7VMQ7</accession>
<dbReference type="AlphaFoldDB" id="A0AAU7VMQ7"/>
<sequence>MEIKELNITTFSEAKKEVEAVNASLPSINLMAEKSIFKTIKISKMSTTAANILKQEMLSKGGEAAVSANTVNCKDKTTDVVLMGTLRQFREVSKKMNGQPLGLPDLGKWLETMIAQEKKR</sequence>
<reference evidence="1" key="1">
    <citation type="journal article" date="2013" name="Extremophiles">
        <title>Proteinivorax tanatarense gen. nov., sp. nov., an anaerobic, haloalkaliphilic, proteolytic bacterium isolated from a decaying algal bloom, and proposal of Proteinivoraceae fam. nov.</title>
        <authorList>
            <person name="Kevbrin V."/>
            <person name="Boltyanskaya Y."/>
            <person name="Zhilina T."/>
            <person name="Kolganova T."/>
            <person name="Lavrentjeva E."/>
            <person name="Kuznetsov B."/>
        </authorList>
    </citation>
    <scope>NUCLEOTIDE SEQUENCE</scope>
    <source>
        <strain evidence="1">Z-910T</strain>
    </source>
</reference>
<name>A0AAU7VMQ7_9FIRM</name>
<organism evidence="1">
    <name type="scientific">Proteinivorax tanatarense</name>
    <dbReference type="NCBI Taxonomy" id="1260629"/>
    <lineage>
        <taxon>Bacteria</taxon>
        <taxon>Bacillati</taxon>
        <taxon>Bacillota</taxon>
        <taxon>Clostridia</taxon>
        <taxon>Eubacteriales</taxon>
        <taxon>Proteinivoracaceae</taxon>
        <taxon>Proteinivorax</taxon>
    </lineage>
</organism>
<evidence type="ECO:0000313" key="1">
    <source>
        <dbReference type="EMBL" id="XBX75345.1"/>
    </source>
</evidence>
<reference evidence="1" key="2">
    <citation type="submission" date="2024-06" db="EMBL/GenBank/DDBJ databases">
        <authorList>
            <person name="Petrova K.O."/>
            <person name="Toshchakov S.V."/>
            <person name="Boltjanskaja Y.V."/>
            <person name="Kevbrin V."/>
        </authorList>
    </citation>
    <scope>NUCLEOTIDE SEQUENCE</scope>
    <source>
        <strain evidence="1">Z-910T</strain>
    </source>
</reference>
<dbReference type="EMBL" id="CP158367">
    <property type="protein sequence ID" value="XBX75345.1"/>
    <property type="molecule type" value="Genomic_DNA"/>
</dbReference>